<feature type="domain" description="NAD-dependent epimerase/dehydratase" evidence="1">
    <location>
        <begin position="5"/>
        <end position="190"/>
    </location>
</feature>
<gene>
    <name evidence="2" type="ORF">KCG44_02130</name>
</gene>
<accession>A0ABS6SAY1</accession>
<dbReference type="InterPro" id="IPR050177">
    <property type="entry name" value="Lipid_A_modif_metabolic_enz"/>
</dbReference>
<evidence type="ECO:0000259" key="1">
    <source>
        <dbReference type="Pfam" id="PF01370"/>
    </source>
</evidence>
<keyword evidence="3" id="KW-1185">Reference proteome</keyword>
<dbReference type="PANTHER" id="PTHR43245">
    <property type="entry name" value="BIFUNCTIONAL POLYMYXIN RESISTANCE PROTEIN ARNA"/>
    <property type="match status" value="1"/>
</dbReference>
<dbReference type="EMBL" id="JAGSPA010000001">
    <property type="protein sequence ID" value="MBV7255578.1"/>
    <property type="molecule type" value="Genomic_DNA"/>
</dbReference>
<dbReference type="RefSeq" id="WP_218443919.1">
    <property type="nucleotide sequence ID" value="NZ_JAGSPA010000001.1"/>
</dbReference>
<proteinExistence type="predicted"/>
<comment type="caution">
    <text evidence="2">The sequence shown here is derived from an EMBL/GenBank/DDBJ whole genome shotgun (WGS) entry which is preliminary data.</text>
</comment>
<evidence type="ECO:0000313" key="2">
    <source>
        <dbReference type="EMBL" id="MBV7255578.1"/>
    </source>
</evidence>
<sequence length="304" mass="31963">MKLAITGGTGFVGQHLIERAVAAGHGVTALTRRGQPSRSGVTWTPGDLSDDAALMELCTGADAVIHVAGVVNAKDEAGFRAGNVEGTRTMLRAAAAAGVKRFIHVSSLSAREPGLSLYGASKAKADRLVEASGLDWTIVRPPAVYGPGETEMLDLYRLAAKGWGVVPGKGRFSLIYVTDLADALIALAASGAGMHGIFEIEDGSGGLDHRDMAKLIGDAVGTRPRALRLPLAALNIGAAADTLRAKLAGGRPKLSFDRARYIAHPDWTADVGPLRALGIWQPHVPPHDGVKRTADWYRQNGMLR</sequence>
<dbReference type="InterPro" id="IPR001509">
    <property type="entry name" value="Epimerase_deHydtase"/>
</dbReference>
<dbReference type="Pfam" id="PF01370">
    <property type="entry name" value="Epimerase"/>
    <property type="match status" value="1"/>
</dbReference>
<evidence type="ECO:0000313" key="3">
    <source>
        <dbReference type="Proteomes" id="UP000722336"/>
    </source>
</evidence>
<reference evidence="2 3" key="1">
    <citation type="submission" date="2021-04" db="EMBL/GenBank/DDBJ databases">
        <authorList>
            <person name="Pira H."/>
            <person name="Risdian C."/>
            <person name="Wink J."/>
        </authorList>
    </citation>
    <scope>NUCLEOTIDE SEQUENCE [LARGE SCALE GENOMIC DNA]</scope>
    <source>
        <strain evidence="2 3">WHA3</strain>
    </source>
</reference>
<protein>
    <submittedName>
        <fullName evidence="2">NAD(P)-dependent oxidoreductase</fullName>
    </submittedName>
</protein>
<name>A0ABS6SAY1_9SPHN</name>
<organism evidence="2 3">
    <name type="scientific">Pacificimonas pallii</name>
    <dbReference type="NCBI Taxonomy" id="2827236"/>
    <lineage>
        <taxon>Bacteria</taxon>
        <taxon>Pseudomonadati</taxon>
        <taxon>Pseudomonadota</taxon>
        <taxon>Alphaproteobacteria</taxon>
        <taxon>Sphingomonadales</taxon>
        <taxon>Sphingosinicellaceae</taxon>
        <taxon>Pacificimonas</taxon>
    </lineage>
</organism>
<dbReference type="Proteomes" id="UP000722336">
    <property type="component" value="Unassembled WGS sequence"/>
</dbReference>